<dbReference type="EMBL" id="JBHUDX010000053">
    <property type="protein sequence ID" value="MFD1660526.1"/>
    <property type="molecule type" value="Genomic_DNA"/>
</dbReference>
<feature type="transmembrane region" description="Helical" evidence="1">
    <location>
        <begin position="60"/>
        <end position="79"/>
    </location>
</feature>
<keyword evidence="1" id="KW-0472">Membrane</keyword>
<keyword evidence="1" id="KW-0812">Transmembrane</keyword>
<evidence type="ECO:0008006" key="4">
    <source>
        <dbReference type="Google" id="ProtNLM"/>
    </source>
</evidence>
<gene>
    <name evidence="2" type="ORF">ACFSL4_20515</name>
</gene>
<evidence type="ECO:0000313" key="3">
    <source>
        <dbReference type="Proteomes" id="UP001597261"/>
    </source>
</evidence>
<comment type="caution">
    <text evidence="2">The sequence shown here is derived from an EMBL/GenBank/DDBJ whole genome shotgun (WGS) entry which is preliminary data.</text>
</comment>
<evidence type="ECO:0000313" key="2">
    <source>
        <dbReference type="EMBL" id="MFD1660526.1"/>
    </source>
</evidence>
<proteinExistence type="predicted"/>
<accession>A0ABW4IUC2</accession>
<keyword evidence="3" id="KW-1185">Reference proteome</keyword>
<reference evidence="3" key="1">
    <citation type="journal article" date="2019" name="Int. J. Syst. Evol. Microbiol.">
        <title>The Global Catalogue of Microorganisms (GCM) 10K type strain sequencing project: providing services to taxonomists for standard genome sequencing and annotation.</title>
        <authorList>
            <consortium name="The Broad Institute Genomics Platform"/>
            <consortium name="The Broad Institute Genome Sequencing Center for Infectious Disease"/>
            <person name="Wu L."/>
            <person name="Ma J."/>
        </authorList>
    </citation>
    <scope>NUCLEOTIDE SEQUENCE [LARGE SCALE GENOMIC DNA]</scope>
    <source>
        <strain evidence="3">CGMCC 1.12470</strain>
    </source>
</reference>
<evidence type="ECO:0000256" key="1">
    <source>
        <dbReference type="SAM" id="Phobius"/>
    </source>
</evidence>
<dbReference type="Proteomes" id="UP001597261">
    <property type="component" value="Unassembled WGS sequence"/>
</dbReference>
<protein>
    <recommendedName>
        <fullName evidence="4">DUF5134 domain-containing protein</fullName>
    </recommendedName>
</protein>
<sequence>MLASVATGWLWLMAAAAFAIHSYAMARWIPLRKFWMPYPFIMAGCGVGAVLFGQWRGFSLAAMVTGYAFALVGLTIGMFPTRKRFTQWAHEIERGVHREKYDYPASHLVFCAVSVIVMLVVAFVLTR</sequence>
<feature type="transmembrane region" description="Helical" evidence="1">
    <location>
        <begin position="105"/>
        <end position="125"/>
    </location>
</feature>
<organism evidence="2 3">
    <name type="scientific">Streptomyces caeni</name>
    <dbReference type="NCBI Taxonomy" id="2307231"/>
    <lineage>
        <taxon>Bacteria</taxon>
        <taxon>Bacillati</taxon>
        <taxon>Actinomycetota</taxon>
        <taxon>Actinomycetes</taxon>
        <taxon>Kitasatosporales</taxon>
        <taxon>Streptomycetaceae</taxon>
        <taxon>Streptomyces</taxon>
    </lineage>
</organism>
<keyword evidence="1" id="KW-1133">Transmembrane helix</keyword>
<dbReference type="RefSeq" id="WP_381084730.1">
    <property type="nucleotide sequence ID" value="NZ_JBHUDX010000053.1"/>
</dbReference>
<name>A0ABW4IUC2_9ACTN</name>
<feature type="transmembrane region" description="Helical" evidence="1">
    <location>
        <begin position="35"/>
        <end position="53"/>
    </location>
</feature>